<feature type="transmembrane region" description="Helical" evidence="8">
    <location>
        <begin position="216"/>
        <end position="237"/>
    </location>
</feature>
<organism evidence="10 11">
    <name type="scientific">Rubricella aquisinus</name>
    <dbReference type="NCBI Taxonomy" id="2028108"/>
    <lineage>
        <taxon>Bacteria</taxon>
        <taxon>Pseudomonadati</taxon>
        <taxon>Pseudomonadota</taxon>
        <taxon>Alphaproteobacteria</taxon>
        <taxon>Rhodobacterales</taxon>
        <taxon>Paracoccaceae</taxon>
        <taxon>Rubricella</taxon>
    </lineage>
</organism>
<protein>
    <submittedName>
        <fullName evidence="10">DHA1 family tetracycline resistance protein-like MFS transporter</fullName>
    </submittedName>
</protein>
<dbReference type="PANTHER" id="PTHR23504">
    <property type="entry name" value="MAJOR FACILITATOR SUPERFAMILY DOMAIN-CONTAINING PROTEIN 10"/>
    <property type="match status" value="1"/>
</dbReference>
<comment type="function">
    <text evidence="1">Resistance to tetracycline by an active tetracycline efflux. This is an energy-dependent process that decreases the accumulation of the antibiotic in whole cells. This protein functions as a metal-tetracycline/H(+) antiporter.</text>
</comment>
<dbReference type="PROSITE" id="PS00216">
    <property type="entry name" value="SUGAR_TRANSPORT_1"/>
    <property type="match status" value="1"/>
</dbReference>
<feature type="transmembrane region" description="Helical" evidence="8">
    <location>
        <begin position="278"/>
        <end position="298"/>
    </location>
</feature>
<comment type="similarity">
    <text evidence="3">Belongs to the major facilitator superfamily. TCR/Tet family.</text>
</comment>
<comment type="subcellular location">
    <subcellularLocation>
        <location evidence="2">Membrane</location>
        <topology evidence="2">Multi-pass membrane protein</topology>
    </subcellularLocation>
</comment>
<evidence type="ECO:0000313" key="10">
    <source>
        <dbReference type="EMBL" id="MBB5515071.1"/>
    </source>
</evidence>
<dbReference type="Pfam" id="PF07690">
    <property type="entry name" value="MFS_1"/>
    <property type="match status" value="1"/>
</dbReference>
<sequence length="408" mass="43266">MKSRLPFVFIIFTVMLDAMGIGLLMPVLPDLISALDGGSLADAARWGGLLAFTYAGMQFLFGPLVGALSDRFGRRPILLISLVGMGLAYVITAFAPYLWLLFVARVVSGITGATYSTANAYVADISPRDKRAANFGLVGLGFGIGFILGPAMGGYLGQFGYQAPVIAAAALSFANAIFGFFVMPETLKSPRPIVWKEADPIRAVMKVRSLPGLGPLLLILFLYTIAHNIYPAIWAFFTIERFAWDVNMVGISLAAFGICMAIVQGGLMRIILAKIGDYGTAVFGLTIDMLVFGIIMFVTQTWQIFMLMPVMALGVVVGPALNGIMANATPDDRQGALQGVLASLQGIAAILSPLLMTNLFSAFSGEDAPIYLPAAPFLAAGVLTAICLGLLVRARGARVQDTITSKGS</sequence>
<keyword evidence="4" id="KW-0813">Transport</keyword>
<feature type="transmembrane region" description="Helical" evidence="8">
    <location>
        <begin position="7"/>
        <end position="26"/>
    </location>
</feature>
<dbReference type="InterPro" id="IPR036259">
    <property type="entry name" value="MFS_trans_sf"/>
</dbReference>
<feature type="transmembrane region" description="Helical" evidence="8">
    <location>
        <begin position="161"/>
        <end position="183"/>
    </location>
</feature>
<dbReference type="Proteomes" id="UP000553766">
    <property type="component" value="Unassembled WGS sequence"/>
</dbReference>
<keyword evidence="6 8" id="KW-1133">Transmembrane helix</keyword>
<keyword evidence="11" id="KW-1185">Reference proteome</keyword>
<dbReference type="PROSITE" id="PS50850">
    <property type="entry name" value="MFS"/>
    <property type="match status" value="1"/>
</dbReference>
<dbReference type="AlphaFoldDB" id="A0A840WKM4"/>
<comment type="caution">
    <text evidence="10">The sequence shown here is derived from an EMBL/GenBank/DDBJ whole genome shotgun (WGS) entry which is preliminary data.</text>
</comment>
<evidence type="ECO:0000256" key="4">
    <source>
        <dbReference type="ARBA" id="ARBA00022448"/>
    </source>
</evidence>
<dbReference type="InterPro" id="IPR020846">
    <property type="entry name" value="MFS_dom"/>
</dbReference>
<gene>
    <name evidence="10" type="ORF">FHS89_001081</name>
</gene>
<feature type="transmembrane region" description="Helical" evidence="8">
    <location>
        <begin position="77"/>
        <end position="100"/>
    </location>
</feature>
<dbReference type="CDD" id="cd17388">
    <property type="entry name" value="MFS_TetA"/>
    <property type="match status" value="1"/>
</dbReference>
<feature type="transmembrane region" description="Helical" evidence="8">
    <location>
        <begin position="46"/>
        <end position="65"/>
    </location>
</feature>
<dbReference type="GO" id="GO:0016020">
    <property type="term" value="C:membrane"/>
    <property type="evidence" value="ECO:0007669"/>
    <property type="project" value="UniProtKB-SubCell"/>
</dbReference>
<feature type="transmembrane region" description="Helical" evidence="8">
    <location>
        <begin position="106"/>
        <end position="123"/>
    </location>
</feature>
<evidence type="ECO:0000313" key="11">
    <source>
        <dbReference type="Proteomes" id="UP000553766"/>
    </source>
</evidence>
<feature type="transmembrane region" description="Helical" evidence="8">
    <location>
        <begin position="304"/>
        <end position="324"/>
    </location>
</feature>
<dbReference type="InterPro" id="IPR011701">
    <property type="entry name" value="MFS"/>
</dbReference>
<keyword evidence="5 8" id="KW-0812">Transmembrane</keyword>
<dbReference type="SUPFAM" id="SSF103473">
    <property type="entry name" value="MFS general substrate transporter"/>
    <property type="match status" value="1"/>
</dbReference>
<evidence type="ECO:0000256" key="1">
    <source>
        <dbReference type="ARBA" id="ARBA00003279"/>
    </source>
</evidence>
<name>A0A840WKM4_9RHOB</name>
<evidence type="ECO:0000256" key="3">
    <source>
        <dbReference type="ARBA" id="ARBA00007520"/>
    </source>
</evidence>
<dbReference type="PANTHER" id="PTHR23504:SF15">
    <property type="entry name" value="MAJOR FACILITATOR SUPERFAMILY (MFS) PROFILE DOMAIN-CONTAINING PROTEIN"/>
    <property type="match status" value="1"/>
</dbReference>
<dbReference type="EMBL" id="JACIJS010000003">
    <property type="protein sequence ID" value="MBB5515071.1"/>
    <property type="molecule type" value="Genomic_DNA"/>
</dbReference>
<feature type="transmembrane region" description="Helical" evidence="8">
    <location>
        <begin position="336"/>
        <end position="356"/>
    </location>
</feature>
<evidence type="ECO:0000256" key="5">
    <source>
        <dbReference type="ARBA" id="ARBA00022692"/>
    </source>
</evidence>
<evidence type="ECO:0000256" key="6">
    <source>
        <dbReference type="ARBA" id="ARBA00022989"/>
    </source>
</evidence>
<dbReference type="Gene3D" id="1.20.1250.20">
    <property type="entry name" value="MFS general substrate transporter like domains"/>
    <property type="match status" value="1"/>
</dbReference>
<evidence type="ECO:0000256" key="8">
    <source>
        <dbReference type="SAM" id="Phobius"/>
    </source>
</evidence>
<feature type="transmembrane region" description="Helical" evidence="8">
    <location>
        <begin position="135"/>
        <end position="155"/>
    </location>
</feature>
<dbReference type="InterPro" id="IPR001958">
    <property type="entry name" value="Tet-R_TetA/multi-R_MdtG-like"/>
</dbReference>
<feature type="domain" description="Major facilitator superfamily (MFS) profile" evidence="9">
    <location>
        <begin position="6"/>
        <end position="393"/>
    </location>
</feature>
<dbReference type="InterPro" id="IPR005829">
    <property type="entry name" value="Sugar_transporter_CS"/>
</dbReference>
<evidence type="ECO:0000256" key="7">
    <source>
        <dbReference type="ARBA" id="ARBA00023136"/>
    </source>
</evidence>
<dbReference type="GO" id="GO:0022857">
    <property type="term" value="F:transmembrane transporter activity"/>
    <property type="evidence" value="ECO:0007669"/>
    <property type="project" value="InterPro"/>
</dbReference>
<proteinExistence type="inferred from homology"/>
<feature type="transmembrane region" description="Helical" evidence="8">
    <location>
        <begin position="368"/>
        <end position="392"/>
    </location>
</feature>
<feature type="transmembrane region" description="Helical" evidence="8">
    <location>
        <begin position="249"/>
        <end position="271"/>
    </location>
</feature>
<reference evidence="10 11" key="1">
    <citation type="submission" date="2020-08" db="EMBL/GenBank/DDBJ databases">
        <title>Genomic Encyclopedia of Type Strains, Phase IV (KMG-IV): sequencing the most valuable type-strain genomes for metagenomic binning, comparative biology and taxonomic classification.</title>
        <authorList>
            <person name="Goeker M."/>
        </authorList>
    </citation>
    <scope>NUCLEOTIDE SEQUENCE [LARGE SCALE GENOMIC DNA]</scope>
    <source>
        <strain evidence="10 11">DSM 103377</strain>
    </source>
</reference>
<keyword evidence="7 8" id="KW-0472">Membrane</keyword>
<evidence type="ECO:0000256" key="2">
    <source>
        <dbReference type="ARBA" id="ARBA00004141"/>
    </source>
</evidence>
<dbReference type="RefSeq" id="WP_184009317.1">
    <property type="nucleotide sequence ID" value="NZ_JACIJS010000003.1"/>
</dbReference>
<accession>A0A840WKM4</accession>
<dbReference type="PRINTS" id="PR01035">
    <property type="entry name" value="TCRTETA"/>
</dbReference>
<evidence type="ECO:0000259" key="9">
    <source>
        <dbReference type="PROSITE" id="PS50850"/>
    </source>
</evidence>